<accession>A0A382U7E8</accession>
<evidence type="ECO:0000313" key="1">
    <source>
        <dbReference type="EMBL" id="SVD30214.1"/>
    </source>
</evidence>
<proteinExistence type="predicted"/>
<gene>
    <name evidence="1" type="ORF">METZ01_LOCUS383068</name>
</gene>
<name>A0A382U7E8_9ZZZZ</name>
<sequence>MTGKGMAVFSFPICATCCDSNLVILLKVNDTYSNKPNRSFCNN</sequence>
<dbReference type="AlphaFoldDB" id="A0A382U7E8"/>
<organism evidence="1">
    <name type="scientific">marine metagenome</name>
    <dbReference type="NCBI Taxonomy" id="408172"/>
    <lineage>
        <taxon>unclassified sequences</taxon>
        <taxon>metagenomes</taxon>
        <taxon>ecological metagenomes</taxon>
    </lineage>
</organism>
<reference evidence="1" key="1">
    <citation type="submission" date="2018-05" db="EMBL/GenBank/DDBJ databases">
        <authorList>
            <person name="Lanie J.A."/>
            <person name="Ng W.-L."/>
            <person name="Kazmierczak K.M."/>
            <person name="Andrzejewski T.M."/>
            <person name="Davidsen T.M."/>
            <person name="Wayne K.J."/>
            <person name="Tettelin H."/>
            <person name="Glass J.I."/>
            <person name="Rusch D."/>
            <person name="Podicherti R."/>
            <person name="Tsui H.-C.T."/>
            <person name="Winkler M.E."/>
        </authorList>
    </citation>
    <scope>NUCLEOTIDE SEQUENCE</scope>
</reference>
<protein>
    <submittedName>
        <fullName evidence="1">Uncharacterized protein</fullName>
    </submittedName>
</protein>
<dbReference type="EMBL" id="UINC01142088">
    <property type="protein sequence ID" value="SVD30214.1"/>
    <property type="molecule type" value="Genomic_DNA"/>
</dbReference>
<feature type="non-terminal residue" evidence="1">
    <location>
        <position position="43"/>
    </location>
</feature>